<evidence type="ECO:0000313" key="10">
    <source>
        <dbReference type="Proteomes" id="UP000255008"/>
    </source>
</evidence>
<dbReference type="KEGG" id="rmn:TK49_09255"/>
<dbReference type="Proteomes" id="UP001190002">
    <property type="component" value="Unassembled WGS sequence"/>
</dbReference>
<dbReference type="InterPro" id="IPR050461">
    <property type="entry name" value="Nitroreductase_HadB/RutE"/>
</dbReference>
<evidence type="ECO:0000313" key="11">
    <source>
        <dbReference type="Proteomes" id="UP001190002"/>
    </source>
</evidence>
<evidence type="ECO:0000256" key="2">
    <source>
        <dbReference type="ARBA" id="ARBA00022643"/>
    </source>
</evidence>
<dbReference type="InterPro" id="IPR023936">
    <property type="entry name" value="RutE-like"/>
</dbReference>
<comment type="cofactor">
    <cofactor evidence="5">
        <name>FMN</name>
        <dbReference type="ChEBI" id="CHEBI:58210"/>
    </cofactor>
</comment>
<keyword evidence="3 5" id="KW-0521">NADP</keyword>
<dbReference type="Proteomes" id="UP000255008">
    <property type="component" value="Unassembled WGS sequence"/>
</dbReference>
<dbReference type="EC" id="1.-.-.-" evidence="5"/>
<comment type="caution">
    <text evidence="7">The sequence shown here is derived from an EMBL/GenBank/DDBJ whole genome shotgun (WGS) entry which is preliminary data.</text>
</comment>
<dbReference type="PANTHER" id="PTHR43543">
    <property type="entry name" value="MALONIC SEMIALDEHYDE REDUCTASE RUTE-RELATED"/>
    <property type="match status" value="1"/>
</dbReference>
<accession>A0A0D5APG1</accession>
<keyword evidence="2 5" id="KW-0288">FMN</keyword>
<evidence type="ECO:0000256" key="5">
    <source>
        <dbReference type="HAMAP-Rule" id="MF_01204"/>
    </source>
</evidence>
<keyword evidence="1 5" id="KW-0285">Flavoprotein</keyword>
<dbReference type="OrthoDB" id="9784375at2"/>
<dbReference type="PANTHER" id="PTHR43543:SF1">
    <property type="entry name" value="MALONIC SEMIALDEHYDE REDUCTASE RUTE-RELATED"/>
    <property type="match status" value="1"/>
</dbReference>
<reference evidence="9 10" key="1">
    <citation type="submission" date="2018-06" db="EMBL/GenBank/DDBJ databases">
        <authorList>
            <consortium name="Pathogen Informatics"/>
            <person name="Doyle S."/>
        </authorList>
    </citation>
    <scope>NUCLEOTIDE SEQUENCE [LARGE SCALE GENOMIC DNA]</scope>
    <source>
        <strain evidence="9 10">NCTC10894</strain>
    </source>
</reference>
<organism evidence="7 11">
    <name type="scientific">Ralstonia mannitolilytica</name>
    <dbReference type="NCBI Taxonomy" id="105219"/>
    <lineage>
        <taxon>Bacteria</taxon>
        <taxon>Pseudomonadati</taxon>
        <taxon>Pseudomonadota</taxon>
        <taxon>Betaproteobacteria</taxon>
        <taxon>Burkholderiales</taxon>
        <taxon>Burkholderiaceae</taxon>
        <taxon>Ralstonia</taxon>
    </lineage>
</organism>
<evidence type="ECO:0000259" key="6">
    <source>
        <dbReference type="Pfam" id="PF00881"/>
    </source>
</evidence>
<evidence type="ECO:0000313" key="9">
    <source>
        <dbReference type="EMBL" id="SUD97817.1"/>
    </source>
</evidence>
<dbReference type="Gene3D" id="3.40.109.10">
    <property type="entry name" value="NADH Oxidase"/>
    <property type="match status" value="1"/>
</dbReference>
<feature type="domain" description="Nitroreductase" evidence="6">
    <location>
        <begin position="23"/>
        <end position="173"/>
    </location>
</feature>
<comment type="similarity">
    <text evidence="5">Belongs to the nitroreductase family. HadB/RutE subfamily.</text>
</comment>
<reference evidence="7 12" key="2">
    <citation type="submission" date="2023-07" db="EMBL/GenBank/DDBJ databases">
        <authorList>
            <person name="Peeters C."/>
        </authorList>
    </citation>
    <scope>NUCLEOTIDE SEQUENCE</scope>
    <source>
        <strain evidence="8 12">R-77569</strain>
        <strain evidence="7">R-77591</strain>
    </source>
</reference>
<gene>
    <name evidence="7" type="primary">rutE</name>
    <name evidence="9" type="ORF">NCTC10894_02187</name>
    <name evidence="8" type="ORF">R77569_03676</name>
    <name evidence="7" type="ORF">R77591_01707</name>
</gene>
<proteinExistence type="inferred from homology"/>
<dbReference type="GeneID" id="34791558"/>
<keyword evidence="4 5" id="KW-0560">Oxidoreductase</keyword>
<dbReference type="NCBIfam" id="NF003768">
    <property type="entry name" value="PRK05365.1"/>
    <property type="match status" value="1"/>
</dbReference>
<dbReference type="EMBL" id="CAUDKV010000017">
    <property type="protein sequence ID" value="CAJ0885963.1"/>
    <property type="molecule type" value="Genomic_DNA"/>
</dbReference>
<protein>
    <recommendedName>
        <fullName evidence="5">Putative NADH dehydrogenase/NAD(P)H nitroreductase NCTC10894_02187</fullName>
        <ecNumber evidence="5">1.-.-.-</ecNumber>
    </recommendedName>
</protein>
<dbReference type="EMBL" id="CATVXE010000006">
    <property type="protein sequence ID" value="CAJ0682182.1"/>
    <property type="molecule type" value="Genomic_DNA"/>
</dbReference>
<dbReference type="Pfam" id="PF00881">
    <property type="entry name" value="Nitroreductase"/>
    <property type="match status" value="1"/>
</dbReference>
<dbReference type="EMBL" id="UGVE01000001">
    <property type="protein sequence ID" value="SUD97817.1"/>
    <property type="molecule type" value="Genomic_DNA"/>
</dbReference>
<name>A0A0D5APG1_9RALS</name>
<evidence type="ECO:0000313" key="12">
    <source>
        <dbReference type="Proteomes" id="UP001190452"/>
    </source>
</evidence>
<dbReference type="GO" id="GO:0016491">
    <property type="term" value="F:oxidoreductase activity"/>
    <property type="evidence" value="ECO:0007669"/>
    <property type="project" value="UniProtKB-UniRule"/>
</dbReference>
<dbReference type="InterPro" id="IPR029479">
    <property type="entry name" value="Nitroreductase"/>
</dbReference>
<sequence length="195" mass="21595">MPMLEPSVLDQLFHAARTHNVWLDKPVDDELLHTLYDTVKYGPTAANSTPARFVFVKSAAAKERLVPCMSAGNQEKTRQAPVTVIVAYDTQFHEQLPKLFPHTDARSWYAGDQAKINAAALMNSSLQGGYLVIAARALGLDCGPMAGFDADKVNATFFPDGQWKVNFIMNIGYGDVEKLHPRNPRLTFEEACKIV</sequence>
<dbReference type="RefSeq" id="WP_045786417.1">
    <property type="nucleotide sequence ID" value="NZ_BAAAEC010000025.1"/>
</dbReference>
<evidence type="ECO:0000256" key="1">
    <source>
        <dbReference type="ARBA" id="ARBA00022630"/>
    </source>
</evidence>
<evidence type="ECO:0000313" key="7">
    <source>
        <dbReference type="EMBL" id="CAJ0682182.1"/>
    </source>
</evidence>
<evidence type="ECO:0000256" key="4">
    <source>
        <dbReference type="ARBA" id="ARBA00023002"/>
    </source>
</evidence>
<dbReference type="InterPro" id="IPR000415">
    <property type="entry name" value="Nitroreductase-like"/>
</dbReference>
<evidence type="ECO:0000313" key="8">
    <source>
        <dbReference type="EMBL" id="CAJ0885963.1"/>
    </source>
</evidence>
<dbReference type="SUPFAM" id="SSF55469">
    <property type="entry name" value="FMN-dependent nitroreductase-like"/>
    <property type="match status" value="1"/>
</dbReference>
<keyword evidence="12" id="KW-1185">Reference proteome</keyword>
<dbReference type="AlphaFoldDB" id="A0A0D5APG1"/>
<keyword evidence="5" id="KW-0520">NAD</keyword>
<evidence type="ECO:0000256" key="3">
    <source>
        <dbReference type="ARBA" id="ARBA00022857"/>
    </source>
</evidence>
<dbReference type="HAMAP" id="MF_01204">
    <property type="entry name" value="Oxidoreductase_RutE_HadB"/>
    <property type="match status" value="1"/>
</dbReference>
<dbReference type="CDD" id="cd02148">
    <property type="entry name" value="RutE-like"/>
    <property type="match status" value="1"/>
</dbReference>
<dbReference type="Proteomes" id="UP001190452">
    <property type="component" value="Unassembled WGS sequence"/>
</dbReference>